<gene>
    <name evidence="1" type="ORF">H9729_05185</name>
</gene>
<evidence type="ECO:0000313" key="2">
    <source>
        <dbReference type="Proteomes" id="UP000886750"/>
    </source>
</evidence>
<name>A0A9D1ZX46_9FIRM</name>
<evidence type="ECO:0000313" key="1">
    <source>
        <dbReference type="EMBL" id="HIY97063.1"/>
    </source>
</evidence>
<proteinExistence type="predicted"/>
<sequence length="182" mass="20769">MKDYQKVMLLLYPKLERMATDIGQIVRAKAAASYTGREPAEAVVEKLIEYNYVQGCVAGLKEALDGILRSLDREEAFLLEYKYFRRKKELSGTFADMRFECSERTYFRRQLRLERKLNALFMRDGLTEAWFFETFSRIPYIMAALESVRGGRACGMVDKRVRSGLCCRPPKAGGGGGQSNCS</sequence>
<accession>A0A9D1ZX46</accession>
<protein>
    <submittedName>
        <fullName evidence="1">Uncharacterized protein</fullName>
    </submittedName>
</protein>
<dbReference type="Proteomes" id="UP000886750">
    <property type="component" value="Unassembled WGS sequence"/>
</dbReference>
<reference evidence="1" key="2">
    <citation type="submission" date="2021-04" db="EMBL/GenBank/DDBJ databases">
        <authorList>
            <person name="Gilroy R."/>
        </authorList>
    </citation>
    <scope>NUCLEOTIDE SEQUENCE</scope>
    <source>
        <strain evidence="1">1345</strain>
    </source>
</reference>
<comment type="caution">
    <text evidence="1">The sequence shown here is derived from an EMBL/GenBank/DDBJ whole genome shotgun (WGS) entry which is preliminary data.</text>
</comment>
<dbReference type="AlphaFoldDB" id="A0A9D1ZX46"/>
<organism evidence="1 2">
    <name type="scientific">Candidatus Borkfalkia excrementigallinarum</name>
    <dbReference type="NCBI Taxonomy" id="2838506"/>
    <lineage>
        <taxon>Bacteria</taxon>
        <taxon>Bacillati</taxon>
        <taxon>Bacillota</taxon>
        <taxon>Clostridia</taxon>
        <taxon>Christensenellales</taxon>
        <taxon>Christensenellaceae</taxon>
        <taxon>Candidatus Borkfalkia</taxon>
    </lineage>
</organism>
<reference evidence="1" key="1">
    <citation type="journal article" date="2021" name="PeerJ">
        <title>Extensive microbial diversity within the chicken gut microbiome revealed by metagenomics and culture.</title>
        <authorList>
            <person name="Gilroy R."/>
            <person name="Ravi A."/>
            <person name="Getino M."/>
            <person name="Pursley I."/>
            <person name="Horton D.L."/>
            <person name="Alikhan N.F."/>
            <person name="Baker D."/>
            <person name="Gharbi K."/>
            <person name="Hall N."/>
            <person name="Watson M."/>
            <person name="Adriaenssens E.M."/>
            <person name="Foster-Nyarko E."/>
            <person name="Jarju S."/>
            <person name="Secka A."/>
            <person name="Antonio M."/>
            <person name="Oren A."/>
            <person name="Chaudhuri R.R."/>
            <person name="La Ragione R."/>
            <person name="Hildebrand F."/>
            <person name="Pallen M.J."/>
        </authorList>
    </citation>
    <scope>NUCLEOTIDE SEQUENCE</scope>
    <source>
        <strain evidence="1">1345</strain>
    </source>
</reference>
<dbReference type="EMBL" id="DXCQ01000045">
    <property type="protein sequence ID" value="HIY97063.1"/>
    <property type="molecule type" value="Genomic_DNA"/>
</dbReference>